<dbReference type="Proteomes" id="UP001501598">
    <property type="component" value="Unassembled WGS sequence"/>
</dbReference>
<dbReference type="InterPro" id="IPR027417">
    <property type="entry name" value="P-loop_NTPase"/>
</dbReference>
<evidence type="ECO:0000256" key="1">
    <source>
        <dbReference type="ARBA" id="ARBA00022741"/>
    </source>
</evidence>
<dbReference type="PANTHER" id="PTHR23077">
    <property type="entry name" value="AAA-FAMILY ATPASE"/>
    <property type="match status" value="1"/>
</dbReference>
<evidence type="ECO:0000256" key="3">
    <source>
        <dbReference type="RuleBase" id="RU003651"/>
    </source>
</evidence>
<name>A0ABP8RLV6_9PSEU</name>
<sequence>MFSSDRAGLRATRQGSPIALSNGRKLESVPLKGKNFPRGEILDPMTDPLLSSLLAAVEAAPADIPLRLHVAELLLARGRAPEALQHTSTALSHAPGDPAALALLQRITATMAGPQNPDTKPLPVVNPPTEPFPVRSLPEPADGDPARFDWANAEQQVADISPEPAFVSGDPVTEEVDRAVRPDVRLADVGGMEQVKERLELSFLGPMRNPEMARAFGKSAGGGLLLYGPPGCGKTFLARAVAGELGASFTEIGISDVLDMWTGSSEKNLAAIFAAARRKTPHVLFFDEVDALGQKRSHLTHSSSLRNTVNTLLAEMSGENDGLYVLGATNHPWDIDSALRRPGRFDRMLLVLPPDEPARAAILRRLLEKRPVEGIDLGKLVKATEHFSGADLTHLCETAAERALADSMRSGQVRPLTMKDLLAALKEIQPSTGPWFATARNVALFADHDGSYDDLAAYLKRNRRL</sequence>
<keyword evidence="6" id="KW-1185">Reference proteome</keyword>
<comment type="caution">
    <text evidence="5">The sequence shown here is derived from an EMBL/GenBank/DDBJ whole genome shotgun (WGS) entry which is preliminary data.</text>
</comment>
<comment type="similarity">
    <text evidence="3">Belongs to the AAA ATPase family.</text>
</comment>
<dbReference type="InterPro" id="IPR003960">
    <property type="entry name" value="ATPase_AAA_CS"/>
</dbReference>
<keyword evidence="1 3" id="KW-0547">Nucleotide-binding</keyword>
<dbReference type="Pfam" id="PF00004">
    <property type="entry name" value="AAA"/>
    <property type="match status" value="1"/>
</dbReference>
<dbReference type="Gene3D" id="1.10.8.60">
    <property type="match status" value="1"/>
</dbReference>
<dbReference type="SUPFAM" id="SSF48452">
    <property type="entry name" value="TPR-like"/>
    <property type="match status" value="1"/>
</dbReference>
<dbReference type="PROSITE" id="PS00674">
    <property type="entry name" value="AAA"/>
    <property type="match status" value="1"/>
</dbReference>
<dbReference type="InterPro" id="IPR003593">
    <property type="entry name" value="AAA+_ATPase"/>
</dbReference>
<dbReference type="SMART" id="SM00382">
    <property type="entry name" value="AAA"/>
    <property type="match status" value="1"/>
</dbReference>
<organism evidence="5 6">
    <name type="scientific">Pseudonocardia xishanensis</name>
    <dbReference type="NCBI Taxonomy" id="630995"/>
    <lineage>
        <taxon>Bacteria</taxon>
        <taxon>Bacillati</taxon>
        <taxon>Actinomycetota</taxon>
        <taxon>Actinomycetes</taxon>
        <taxon>Pseudonocardiales</taxon>
        <taxon>Pseudonocardiaceae</taxon>
        <taxon>Pseudonocardia</taxon>
    </lineage>
</organism>
<dbReference type="InterPro" id="IPR050168">
    <property type="entry name" value="AAA_ATPase_domain"/>
</dbReference>
<evidence type="ECO:0000313" key="5">
    <source>
        <dbReference type="EMBL" id="GAA4541388.1"/>
    </source>
</evidence>
<dbReference type="EMBL" id="BAABGT010000024">
    <property type="protein sequence ID" value="GAA4541388.1"/>
    <property type="molecule type" value="Genomic_DNA"/>
</dbReference>
<protein>
    <submittedName>
        <fullName evidence="5">ATP-binding protein</fullName>
    </submittedName>
</protein>
<feature type="domain" description="AAA+ ATPase" evidence="4">
    <location>
        <begin position="220"/>
        <end position="355"/>
    </location>
</feature>
<dbReference type="Gene3D" id="3.40.50.300">
    <property type="entry name" value="P-loop containing nucleotide triphosphate hydrolases"/>
    <property type="match status" value="1"/>
</dbReference>
<gene>
    <name evidence="5" type="ORF">GCM10023175_15190</name>
</gene>
<evidence type="ECO:0000259" key="4">
    <source>
        <dbReference type="SMART" id="SM00382"/>
    </source>
</evidence>
<keyword evidence="2 3" id="KW-0067">ATP-binding</keyword>
<dbReference type="SUPFAM" id="SSF52540">
    <property type="entry name" value="P-loop containing nucleoside triphosphate hydrolases"/>
    <property type="match status" value="1"/>
</dbReference>
<evidence type="ECO:0000313" key="6">
    <source>
        <dbReference type="Proteomes" id="UP001501598"/>
    </source>
</evidence>
<evidence type="ECO:0000256" key="2">
    <source>
        <dbReference type="ARBA" id="ARBA00022840"/>
    </source>
</evidence>
<reference evidence="6" key="1">
    <citation type="journal article" date="2019" name="Int. J. Syst. Evol. Microbiol.">
        <title>The Global Catalogue of Microorganisms (GCM) 10K type strain sequencing project: providing services to taxonomists for standard genome sequencing and annotation.</title>
        <authorList>
            <consortium name="The Broad Institute Genomics Platform"/>
            <consortium name="The Broad Institute Genome Sequencing Center for Infectious Disease"/>
            <person name="Wu L."/>
            <person name="Ma J."/>
        </authorList>
    </citation>
    <scope>NUCLEOTIDE SEQUENCE [LARGE SCALE GENOMIC DNA]</scope>
    <source>
        <strain evidence="6">JCM 17906</strain>
    </source>
</reference>
<dbReference type="GO" id="GO:0005524">
    <property type="term" value="F:ATP binding"/>
    <property type="evidence" value="ECO:0007669"/>
    <property type="project" value="UniProtKB-KW"/>
</dbReference>
<dbReference type="InterPro" id="IPR003959">
    <property type="entry name" value="ATPase_AAA_core"/>
</dbReference>
<proteinExistence type="inferred from homology"/>
<dbReference type="Pfam" id="PF17862">
    <property type="entry name" value="AAA_lid_3"/>
    <property type="match status" value="1"/>
</dbReference>
<accession>A0ABP8RLV6</accession>
<dbReference type="PANTHER" id="PTHR23077:SF171">
    <property type="entry name" value="NUCLEAR VALOSIN-CONTAINING PROTEIN-LIKE"/>
    <property type="match status" value="1"/>
</dbReference>
<dbReference type="InterPro" id="IPR011990">
    <property type="entry name" value="TPR-like_helical_dom_sf"/>
</dbReference>
<dbReference type="InterPro" id="IPR041569">
    <property type="entry name" value="AAA_lid_3"/>
</dbReference>